<dbReference type="PANTHER" id="PTHR30309:SF0">
    <property type="entry name" value="GLYCEROL-3-PHOSPHATE ACYLTRANSFERASE-RELATED"/>
    <property type="match status" value="1"/>
</dbReference>
<feature type="transmembrane region" description="Helical" evidence="10">
    <location>
        <begin position="182"/>
        <end position="197"/>
    </location>
</feature>
<evidence type="ECO:0000256" key="9">
    <source>
        <dbReference type="ARBA" id="ARBA00023264"/>
    </source>
</evidence>
<feature type="transmembrane region" description="Helical" evidence="10">
    <location>
        <begin position="132"/>
        <end position="154"/>
    </location>
</feature>
<evidence type="ECO:0000256" key="7">
    <source>
        <dbReference type="ARBA" id="ARBA00023136"/>
    </source>
</evidence>
<comment type="caution">
    <text evidence="11">The sequence shown here is derived from an EMBL/GenBank/DDBJ whole genome shotgun (WGS) entry which is preliminary data.</text>
</comment>
<feature type="transmembrane region" description="Helical" evidence="10">
    <location>
        <begin position="159"/>
        <end position="176"/>
    </location>
</feature>
<protein>
    <recommendedName>
        <fullName evidence="10">Glycerol-3-phosphate acyltransferase</fullName>
    </recommendedName>
    <alternativeName>
        <fullName evidence="10">Acyl-PO4 G3P acyltransferase</fullName>
    </alternativeName>
    <alternativeName>
        <fullName evidence="10">Acyl-phosphate--glycerol-3-phosphate acyltransferase</fullName>
    </alternativeName>
    <alternativeName>
        <fullName evidence="10">G3P acyltransferase</fullName>
        <shortName evidence="10">GPAT</shortName>
        <ecNumber evidence="10">2.3.1.275</ecNumber>
    </alternativeName>
    <alternativeName>
        <fullName evidence="10">Lysophosphatidic acid synthase</fullName>
        <shortName evidence="10">LPA synthase</shortName>
    </alternativeName>
</protein>
<dbReference type="InterPro" id="IPR003811">
    <property type="entry name" value="G3P_acylTferase_PlsY"/>
</dbReference>
<reference evidence="11 12" key="1">
    <citation type="submission" date="2022-04" db="EMBL/GenBank/DDBJ databases">
        <title>Positive selection, recombination, and allopatry shape intraspecific diversity of widespread and dominant cyanobacteria.</title>
        <authorList>
            <person name="Wei J."/>
            <person name="Shu W."/>
            <person name="Hu C."/>
        </authorList>
    </citation>
    <scope>NUCLEOTIDE SEQUENCE [LARGE SCALE GENOMIC DNA]</scope>
    <source>
        <strain evidence="11 12">AS-A4</strain>
    </source>
</reference>
<keyword evidence="11" id="KW-0012">Acyltransferase</keyword>
<evidence type="ECO:0000256" key="8">
    <source>
        <dbReference type="ARBA" id="ARBA00023209"/>
    </source>
</evidence>
<dbReference type="EMBL" id="JAMPLM010000002">
    <property type="protein sequence ID" value="MEP1057298.1"/>
    <property type="molecule type" value="Genomic_DNA"/>
</dbReference>
<keyword evidence="7 10" id="KW-0472">Membrane</keyword>
<keyword evidence="8 10" id="KW-0594">Phospholipid biosynthesis</keyword>
<comment type="function">
    <text evidence="10">Catalyzes the transfer of an acyl group from acyl-phosphate (acyl-PO(4)) to glycerol-3-phosphate (G3P) to form lysophosphatidic acid (LPA). This enzyme utilizes acyl-phosphate as fatty acyl donor, but not acyl-CoA or acyl-ACP.</text>
</comment>
<organism evidence="11 12">
    <name type="scientific">Stenomitos frigidus AS-A4</name>
    <dbReference type="NCBI Taxonomy" id="2933935"/>
    <lineage>
        <taxon>Bacteria</taxon>
        <taxon>Bacillati</taxon>
        <taxon>Cyanobacteriota</taxon>
        <taxon>Cyanophyceae</taxon>
        <taxon>Leptolyngbyales</taxon>
        <taxon>Leptolyngbyaceae</taxon>
        <taxon>Stenomitos</taxon>
    </lineage>
</organism>
<dbReference type="EC" id="2.3.1.275" evidence="10"/>
<proteinExistence type="inferred from homology"/>
<feature type="transmembrane region" description="Helical" evidence="10">
    <location>
        <begin position="95"/>
        <end position="112"/>
    </location>
</feature>
<dbReference type="Proteomes" id="UP001476950">
    <property type="component" value="Unassembled WGS sequence"/>
</dbReference>
<comment type="similarity">
    <text evidence="10">Belongs to the PlsY family.</text>
</comment>
<dbReference type="HAMAP" id="MF_01043">
    <property type="entry name" value="PlsY"/>
    <property type="match status" value="1"/>
</dbReference>
<comment type="catalytic activity">
    <reaction evidence="10">
        <text>an acyl phosphate + sn-glycerol 3-phosphate = a 1-acyl-sn-glycero-3-phosphate + phosphate</text>
        <dbReference type="Rhea" id="RHEA:34075"/>
        <dbReference type="ChEBI" id="CHEBI:43474"/>
        <dbReference type="ChEBI" id="CHEBI:57597"/>
        <dbReference type="ChEBI" id="CHEBI:57970"/>
        <dbReference type="ChEBI" id="CHEBI:59918"/>
        <dbReference type="EC" id="2.3.1.275"/>
    </reaction>
</comment>
<comment type="subunit">
    <text evidence="10">Probably interacts with PlsX.</text>
</comment>
<keyword evidence="5 10" id="KW-1133">Transmembrane helix</keyword>
<comment type="pathway">
    <text evidence="10">Lipid metabolism; phospholipid metabolism.</text>
</comment>
<keyword evidence="1 10" id="KW-1003">Cell membrane</keyword>
<sequence>MALWVALNGLLLIGAYLLGSIPPGYWAGRLLKGIDIREHGSGSTGATNVLRTVGKVPALVVLLIDVFKGAAAIALIHWFYVFVQAQTFLPSAIEITLWLPWMITLSGMAALLGHSKSVFLGFTGGKSVATSLGVLLAMSWIVGVGTLTVFALVLAMSRIVSLSSIAGAIAVSGFMLLTHQPLPYILFGLLGGLYVILRHRSNIQRLLSGDEPQLGQTVPEASSQPPS</sequence>
<evidence type="ECO:0000256" key="10">
    <source>
        <dbReference type="HAMAP-Rule" id="MF_01043"/>
    </source>
</evidence>
<keyword evidence="6 10" id="KW-0443">Lipid metabolism</keyword>
<keyword evidence="2 10" id="KW-0444">Lipid biosynthesis</keyword>
<evidence type="ECO:0000256" key="5">
    <source>
        <dbReference type="ARBA" id="ARBA00022989"/>
    </source>
</evidence>
<name>A0ABV0KE23_9CYAN</name>
<dbReference type="RefSeq" id="WP_190450272.1">
    <property type="nucleotide sequence ID" value="NZ_JAMPLM010000002.1"/>
</dbReference>
<keyword evidence="9 10" id="KW-1208">Phospholipid metabolism</keyword>
<keyword evidence="12" id="KW-1185">Reference proteome</keyword>
<keyword evidence="3 10" id="KW-0808">Transferase</keyword>
<evidence type="ECO:0000313" key="12">
    <source>
        <dbReference type="Proteomes" id="UP001476950"/>
    </source>
</evidence>
<evidence type="ECO:0000256" key="2">
    <source>
        <dbReference type="ARBA" id="ARBA00022516"/>
    </source>
</evidence>
<feature type="transmembrane region" description="Helical" evidence="10">
    <location>
        <begin position="58"/>
        <end position="83"/>
    </location>
</feature>
<dbReference type="PANTHER" id="PTHR30309">
    <property type="entry name" value="INNER MEMBRANE PROTEIN YGIH"/>
    <property type="match status" value="1"/>
</dbReference>
<evidence type="ECO:0000256" key="1">
    <source>
        <dbReference type="ARBA" id="ARBA00022475"/>
    </source>
</evidence>
<dbReference type="GO" id="GO:0004366">
    <property type="term" value="F:glycerol-3-phosphate O-acyltransferase activity"/>
    <property type="evidence" value="ECO:0007669"/>
    <property type="project" value="UniProtKB-EC"/>
</dbReference>
<keyword evidence="4 10" id="KW-0812">Transmembrane</keyword>
<evidence type="ECO:0000313" key="11">
    <source>
        <dbReference type="EMBL" id="MEP1057298.1"/>
    </source>
</evidence>
<evidence type="ECO:0000256" key="3">
    <source>
        <dbReference type="ARBA" id="ARBA00022679"/>
    </source>
</evidence>
<evidence type="ECO:0000256" key="4">
    <source>
        <dbReference type="ARBA" id="ARBA00022692"/>
    </source>
</evidence>
<comment type="subcellular location">
    <subcellularLocation>
        <location evidence="10">Cell membrane</location>
        <topology evidence="10">Multi-pass membrane protein</topology>
    </subcellularLocation>
</comment>
<dbReference type="Pfam" id="PF02660">
    <property type="entry name" value="G3P_acyltransf"/>
    <property type="match status" value="1"/>
</dbReference>
<accession>A0ABV0KE23</accession>
<gene>
    <name evidence="10 11" type="primary">plsY</name>
    <name evidence="11" type="ORF">NDI38_02545</name>
</gene>
<dbReference type="NCBIfam" id="TIGR00023">
    <property type="entry name" value="glycerol-3-phosphate 1-O-acyltransferase PlsY"/>
    <property type="match status" value="1"/>
</dbReference>
<evidence type="ECO:0000256" key="6">
    <source>
        <dbReference type="ARBA" id="ARBA00023098"/>
    </source>
</evidence>
<dbReference type="SMART" id="SM01207">
    <property type="entry name" value="G3P_acyltransf"/>
    <property type="match status" value="1"/>
</dbReference>